<accession>A0A6U2CCC6</accession>
<name>A0A6U2CCC6_HEMAN</name>
<gene>
    <name evidence="2" type="ORF">HAND00432_LOCUS35516</name>
</gene>
<sequence length="340" mass="38547">MTQRALGHFRPGHSGQPLNYVDTHKAYDGAYDVPQKAKHAKLQVLHFLDPDTLGTKKVPWNNMTTPSGPFADHRGPLNQGTMPFAPRFPDPSRKRALHVGTSIKVEIDKRAERIPKRDPVVSTTKTKLQFDPRKLLGDKVPSNLGGTGAPQLRTDSTIPPGKAGRPQTRFIVHVDCTGKLDMLEPWNPSTQPDKSVLQTNQNQTLEHALANTKAREMKLTQRRVGLVDNYKKTRDTQRETKKIEALREGDFDDYLAAVRAQQTKNEGSEVDEMKRKELDRVELVYSKDWKQKEYYCDGQWAFDEGEGRHRWSCCGSYQQDPPGCQPKKKGAKCWNFASIN</sequence>
<reference evidence="2" key="1">
    <citation type="submission" date="2021-01" db="EMBL/GenBank/DDBJ databases">
        <authorList>
            <person name="Corre E."/>
            <person name="Pelletier E."/>
            <person name="Niang G."/>
            <person name="Scheremetjew M."/>
            <person name="Finn R."/>
            <person name="Kale V."/>
            <person name="Holt S."/>
            <person name="Cochrane G."/>
            <person name="Meng A."/>
            <person name="Brown T."/>
            <person name="Cohen L."/>
        </authorList>
    </citation>
    <scope>NUCLEOTIDE SEQUENCE</scope>
    <source>
        <strain evidence="2">CCMP644</strain>
    </source>
</reference>
<evidence type="ECO:0000256" key="1">
    <source>
        <dbReference type="SAM" id="MobiDB-lite"/>
    </source>
</evidence>
<organism evidence="2">
    <name type="scientific">Hemiselmis andersenii</name>
    <name type="common">Cryptophyte alga</name>
    <dbReference type="NCBI Taxonomy" id="464988"/>
    <lineage>
        <taxon>Eukaryota</taxon>
        <taxon>Cryptophyceae</taxon>
        <taxon>Cryptomonadales</taxon>
        <taxon>Hemiselmidaceae</taxon>
        <taxon>Hemiselmis</taxon>
    </lineage>
</organism>
<dbReference type="EMBL" id="HBFX01059020">
    <property type="protein sequence ID" value="CAD8984503.1"/>
    <property type="molecule type" value="Transcribed_RNA"/>
</dbReference>
<dbReference type="AlphaFoldDB" id="A0A6U2CCC6"/>
<proteinExistence type="predicted"/>
<feature type="region of interest" description="Disordered" evidence="1">
    <location>
        <begin position="1"/>
        <end position="21"/>
    </location>
</feature>
<protein>
    <submittedName>
        <fullName evidence="2">Uncharacterized protein</fullName>
    </submittedName>
</protein>
<feature type="region of interest" description="Disordered" evidence="1">
    <location>
        <begin position="136"/>
        <end position="165"/>
    </location>
</feature>
<evidence type="ECO:0000313" key="2">
    <source>
        <dbReference type="EMBL" id="CAD8984503.1"/>
    </source>
</evidence>